<dbReference type="PROSITE" id="PS51819">
    <property type="entry name" value="VOC"/>
    <property type="match status" value="1"/>
</dbReference>
<comment type="caution">
    <text evidence="2">The sequence shown here is derived from an EMBL/GenBank/DDBJ whole genome shotgun (WGS) entry which is preliminary data.</text>
</comment>
<protein>
    <recommendedName>
        <fullName evidence="1">VOC domain-containing protein</fullName>
    </recommendedName>
</protein>
<evidence type="ECO:0000313" key="3">
    <source>
        <dbReference type="Proteomes" id="UP000037151"/>
    </source>
</evidence>
<proteinExistence type="predicted"/>
<feature type="domain" description="VOC" evidence="1">
    <location>
        <begin position="1"/>
        <end position="123"/>
    </location>
</feature>
<dbReference type="PATRIC" id="fig|42234.21.peg.8154"/>
<dbReference type="InterPro" id="IPR029068">
    <property type="entry name" value="Glyas_Bleomycin-R_OHBP_Dase"/>
</dbReference>
<dbReference type="SUPFAM" id="SSF54593">
    <property type="entry name" value="Glyoxalase/Bleomycin resistance protein/Dihydroxybiphenyl dioxygenase"/>
    <property type="match status" value="1"/>
</dbReference>
<dbReference type="EMBL" id="JPPY01000217">
    <property type="protein sequence ID" value="KND25827.1"/>
    <property type="molecule type" value="Genomic_DNA"/>
</dbReference>
<dbReference type="Pfam" id="PF00903">
    <property type="entry name" value="Glyoxalase"/>
    <property type="match status" value="1"/>
</dbReference>
<organism evidence="2 3">
    <name type="scientific">Streptomyces acidiscabies</name>
    <dbReference type="NCBI Taxonomy" id="42234"/>
    <lineage>
        <taxon>Bacteria</taxon>
        <taxon>Bacillati</taxon>
        <taxon>Actinomycetota</taxon>
        <taxon>Actinomycetes</taxon>
        <taxon>Kitasatosporales</taxon>
        <taxon>Streptomycetaceae</taxon>
        <taxon>Streptomyces</taxon>
    </lineage>
</organism>
<dbReference type="InterPro" id="IPR004360">
    <property type="entry name" value="Glyas_Fos-R_dOase_dom"/>
</dbReference>
<dbReference type="OrthoDB" id="9792323at2"/>
<dbReference type="Proteomes" id="UP000037151">
    <property type="component" value="Unassembled WGS sequence"/>
</dbReference>
<gene>
    <name evidence="2" type="ORF">IQ63_39630</name>
</gene>
<dbReference type="InterPro" id="IPR037523">
    <property type="entry name" value="VOC_core"/>
</dbReference>
<dbReference type="Gene3D" id="3.10.180.10">
    <property type="entry name" value="2,3-Dihydroxybiphenyl 1,2-Dioxygenase, domain 1"/>
    <property type="match status" value="1"/>
</dbReference>
<sequence length="147" mass="16139">MPFTTCISVQDTAASIAFYESLGFQVDSTIARPGDDVHLLLHQGEFCGLLYSNADLKEWLPPLADTPIGLAGMLYLTVDDFDAFHDRVARKAEILKGPLTDDVGQRVFYFRDLDGYVIGIHDNTAFQASELARNLTAGRPSDSASPR</sequence>
<dbReference type="AlphaFoldDB" id="A0A0L0JJE7"/>
<evidence type="ECO:0000313" key="2">
    <source>
        <dbReference type="EMBL" id="KND25827.1"/>
    </source>
</evidence>
<name>A0A0L0JJE7_9ACTN</name>
<evidence type="ECO:0000259" key="1">
    <source>
        <dbReference type="PROSITE" id="PS51819"/>
    </source>
</evidence>
<accession>A0A0L0JJE7</accession>
<reference evidence="3" key="1">
    <citation type="submission" date="2014-07" db="EMBL/GenBank/DDBJ databases">
        <title>Genome sequencing of plant-pathogenic Streptomyces species.</title>
        <authorList>
            <person name="Harrison J."/>
            <person name="Sapp M."/>
            <person name="Thwaites R."/>
            <person name="Studholme D.J."/>
        </authorList>
    </citation>
    <scope>NUCLEOTIDE SEQUENCE [LARGE SCALE GENOMIC DNA]</scope>
    <source>
        <strain evidence="3">NCPPB 4445</strain>
    </source>
</reference>
<dbReference type="RefSeq" id="WP_050374933.1">
    <property type="nucleotide sequence ID" value="NZ_KQ257834.1"/>
</dbReference>